<evidence type="ECO:0008006" key="4">
    <source>
        <dbReference type="Google" id="ProtNLM"/>
    </source>
</evidence>
<dbReference type="Gene3D" id="2.60.40.3830">
    <property type="match status" value="1"/>
</dbReference>
<protein>
    <recommendedName>
        <fullName evidence="4">DUF4179 domain-containing protein</fullName>
    </recommendedName>
</protein>
<organism evidence="2 3">
    <name type="scientific">Cytobacillus spartinae</name>
    <dbReference type="NCBI Taxonomy" id="3299023"/>
    <lineage>
        <taxon>Bacteria</taxon>
        <taxon>Bacillati</taxon>
        <taxon>Bacillota</taxon>
        <taxon>Bacilli</taxon>
        <taxon>Bacillales</taxon>
        <taxon>Bacillaceae</taxon>
        <taxon>Cytobacillus</taxon>
    </lineage>
</organism>
<feature type="transmembrane region" description="Helical" evidence="1">
    <location>
        <begin position="49"/>
        <end position="67"/>
    </location>
</feature>
<keyword evidence="1" id="KW-0812">Transmembrane</keyword>
<evidence type="ECO:0000256" key="1">
    <source>
        <dbReference type="SAM" id="Phobius"/>
    </source>
</evidence>
<proteinExistence type="predicted"/>
<gene>
    <name evidence="2" type="ORF">ACFYKX_22465</name>
</gene>
<reference evidence="2 3" key="1">
    <citation type="submission" date="2024-08" db="EMBL/GenBank/DDBJ databases">
        <title>Two novel Cytobacillus novel species.</title>
        <authorList>
            <person name="Liu G."/>
        </authorList>
    </citation>
    <scope>NUCLEOTIDE SEQUENCE [LARGE SCALE GENOMIC DNA]</scope>
    <source>
        <strain evidence="2 3">FJAT-54145</strain>
    </source>
</reference>
<keyword evidence="3" id="KW-1185">Reference proteome</keyword>
<dbReference type="EMBL" id="JBIACK010000015">
    <property type="protein sequence ID" value="MFE8703328.1"/>
    <property type="molecule type" value="Genomic_DNA"/>
</dbReference>
<comment type="caution">
    <text evidence="2">The sequence shown here is derived from an EMBL/GenBank/DDBJ whole genome shotgun (WGS) entry which is preliminary data.</text>
</comment>
<evidence type="ECO:0000313" key="2">
    <source>
        <dbReference type="EMBL" id="MFE8703328.1"/>
    </source>
</evidence>
<evidence type="ECO:0000313" key="3">
    <source>
        <dbReference type="Proteomes" id="UP001601059"/>
    </source>
</evidence>
<accession>A0ABW6KKC4</accession>
<keyword evidence="1" id="KW-0472">Membrane</keyword>
<keyword evidence="1" id="KW-1133">Transmembrane helix</keyword>
<dbReference type="RefSeq" id="WP_389363776.1">
    <property type="nucleotide sequence ID" value="NZ_JBIACK010000015.1"/>
</dbReference>
<dbReference type="Proteomes" id="UP001601059">
    <property type="component" value="Unassembled WGS sequence"/>
</dbReference>
<sequence>MSNLSEHELLKKMKSLPKHELSNEERTRMVYKIRNQQEQKVRPTLLTKLGVWTAVLMLLIIGPILYYSNLDSSQTNQASGVEKAPEAITFTIIDEDGNPQYSDQIIGVPNKLGILAPEIWMANDKQSVAKIMTFVWGEPDELVGQRLKVEGQHVETGEVIELSSVELGGGLYGTGASAVTSFKPFTKTGLWNLNYFVEGEEFGSFLIYVEEPHIKIGNSKLFISEGNLTVGIHEDIKIESTIPNLPEEVHLQMFYESAERLSGNSVIFTRTGVSGGITTYTGDLNIKYSGEVEIRFMSSTTTVTVIEK</sequence>
<name>A0ABW6KKC4_9BACI</name>